<dbReference type="AlphaFoldDB" id="A0A2G5SSE7"/>
<dbReference type="Proteomes" id="UP000230233">
    <property type="component" value="Chromosome X"/>
</dbReference>
<evidence type="ECO:0000313" key="2">
    <source>
        <dbReference type="EMBL" id="PIC18065.1"/>
    </source>
</evidence>
<evidence type="ECO:0000313" key="3">
    <source>
        <dbReference type="Proteomes" id="UP000230233"/>
    </source>
</evidence>
<organism evidence="2 3">
    <name type="scientific">Caenorhabditis nigoni</name>
    <dbReference type="NCBI Taxonomy" id="1611254"/>
    <lineage>
        <taxon>Eukaryota</taxon>
        <taxon>Metazoa</taxon>
        <taxon>Ecdysozoa</taxon>
        <taxon>Nematoda</taxon>
        <taxon>Chromadorea</taxon>
        <taxon>Rhabditida</taxon>
        <taxon>Rhabditina</taxon>
        <taxon>Rhabditomorpha</taxon>
        <taxon>Rhabditoidea</taxon>
        <taxon>Rhabditidae</taxon>
        <taxon>Peloderinae</taxon>
        <taxon>Caenorhabditis</taxon>
    </lineage>
</organism>
<feature type="transmembrane region" description="Helical" evidence="1">
    <location>
        <begin position="14"/>
        <end position="35"/>
    </location>
</feature>
<keyword evidence="1" id="KW-0472">Membrane</keyword>
<dbReference type="EMBL" id="PDUG01000006">
    <property type="protein sequence ID" value="PIC18065.1"/>
    <property type="molecule type" value="Genomic_DNA"/>
</dbReference>
<evidence type="ECO:0000256" key="1">
    <source>
        <dbReference type="SAM" id="Phobius"/>
    </source>
</evidence>
<sequence length="79" mass="8739">MDASASFFFNIHPVIFFFVFLVSLLLIGFVVDYVMRKYGCCGRPGGCCLPALEAQNDDTGVGGNQERIPLNTFRRSGQN</sequence>
<keyword evidence="3" id="KW-1185">Reference proteome</keyword>
<keyword evidence="1" id="KW-0812">Transmembrane</keyword>
<gene>
    <name evidence="2" type="primary">Cni-R160.10</name>
    <name evidence="2" type="synonym">Cnig_chr_X.g24090</name>
    <name evidence="2" type="ORF">B9Z55_024090</name>
</gene>
<accession>A0A2G5SSE7</accession>
<keyword evidence="1" id="KW-1133">Transmembrane helix</keyword>
<dbReference type="OrthoDB" id="10420248at2759"/>
<protein>
    <submittedName>
        <fullName evidence="2">Uncharacterized protein</fullName>
    </submittedName>
</protein>
<reference evidence="3" key="1">
    <citation type="submission" date="2017-10" db="EMBL/GenBank/DDBJ databases">
        <title>Rapid genome shrinkage in a self-fertile nematode reveals novel sperm competition proteins.</title>
        <authorList>
            <person name="Yin D."/>
            <person name="Schwarz E.M."/>
            <person name="Thomas C.G."/>
            <person name="Felde R.L."/>
            <person name="Korf I.F."/>
            <person name="Cutter A.D."/>
            <person name="Schartner C.M."/>
            <person name="Ralston E.J."/>
            <person name="Meyer B.J."/>
            <person name="Haag E.S."/>
        </authorList>
    </citation>
    <scope>NUCLEOTIDE SEQUENCE [LARGE SCALE GENOMIC DNA]</scope>
    <source>
        <strain evidence="3">JU1422</strain>
    </source>
</reference>
<name>A0A2G5SSE7_9PELO</name>
<proteinExistence type="predicted"/>
<comment type="caution">
    <text evidence="2">The sequence shown here is derived from an EMBL/GenBank/DDBJ whole genome shotgun (WGS) entry which is preliminary data.</text>
</comment>